<reference evidence="1 2" key="1">
    <citation type="submission" date="2017-07" db="EMBL/GenBank/DDBJ databases">
        <authorList>
            <person name="Sun Z.S."/>
            <person name="Albrecht U."/>
            <person name="Echele G."/>
            <person name="Lee C.C."/>
        </authorList>
    </citation>
    <scope>NUCLEOTIDE SEQUENCE [LARGE SCALE GENOMIC DNA]</scope>
    <source>
        <strain evidence="1 2">CGMCC 1.12672</strain>
    </source>
</reference>
<evidence type="ECO:0000313" key="2">
    <source>
        <dbReference type="Proteomes" id="UP000219494"/>
    </source>
</evidence>
<name>A0A285Q9S0_9SPHN</name>
<evidence type="ECO:0000313" key="1">
    <source>
        <dbReference type="EMBL" id="SOB78685.1"/>
    </source>
</evidence>
<protein>
    <submittedName>
        <fullName evidence="1">Uncharacterized protein</fullName>
    </submittedName>
</protein>
<organism evidence="1 2">
    <name type="scientific">Sphingomonas guangdongensis</name>
    <dbReference type="NCBI Taxonomy" id="1141890"/>
    <lineage>
        <taxon>Bacteria</taxon>
        <taxon>Pseudomonadati</taxon>
        <taxon>Pseudomonadota</taxon>
        <taxon>Alphaproteobacteria</taxon>
        <taxon>Sphingomonadales</taxon>
        <taxon>Sphingomonadaceae</taxon>
        <taxon>Sphingomonas</taxon>
    </lineage>
</organism>
<gene>
    <name evidence="1" type="ORF">SAMN06297144_0162</name>
</gene>
<proteinExistence type="predicted"/>
<keyword evidence="2" id="KW-1185">Reference proteome</keyword>
<accession>A0A285Q9S0</accession>
<dbReference type="AlphaFoldDB" id="A0A285Q9S0"/>
<sequence>MNFHFGHNQANDVIAFRLISGKFEVEAINWTGKANYEFRLYVASKNGSTVVAGERMLTRLTEALSAAAPTCRNVR</sequence>
<dbReference type="Proteomes" id="UP000219494">
    <property type="component" value="Unassembled WGS sequence"/>
</dbReference>
<dbReference type="EMBL" id="OBMI01000001">
    <property type="protein sequence ID" value="SOB78685.1"/>
    <property type="molecule type" value="Genomic_DNA"/>
</dbReference>